<dbReference type="OrthoDB" id="6385861at2"/>
<name>E6SQT5_BACT6</name>
<dbReference type="PATRIC" id="fig|693979.3.peg.2158"/>
<evidence type="ECO:0000313" key="1">
    <source>
        <dbReference type="EMBL" id="ADV44018.1"/>
    </source>
</evidence>
<dbReference type="AlphaFoldDB" id="E6SQT5"/>
<sequence length="373" mass="43538">MKTLFLVFYGFQEYNGISKKIRYQVDALKQCGMDVRTCHYEVTGSGDRQWMIDGKVLVDLGKGITAKLKKRLSFAPIVRYVREEKIQCVYIRSYHNTNPFTIHFVKALKKQGVKILLEIPTYPYDQEYSSGKEKVQLYTDKLFRHAFCKYVNSIVTFSNDEKIFGCPTIRISNGIDFAHIPLRSPLHDTSKELHLIGVAEIHFWHGFDRLLKGLGEYYTGNPEYKVYFHLIGKMSGKREEEEIEAPIRQYHLQPYVTLYGAKHGEELDTLFNQADFAVGSLARHRSGIYNIKTLKNREYAARGFSFVYSETDDDFDRMPYVLKVPADESPINICQLIDFYKHQAISPQEIRNSIRHLSWKEQMKKVYEYVIKA</sequence>
<dbReference type="RefSeq" id="WP_013547611.1">
    <property type="nucleotide sequence ID" value="NC_014933.1"/>
</dbReference>
<proteinExistence type="predicted"/>
<organism evidence="1 2">
    <name type="scientific">Bacteroides helcogenes (strain ATCC 35417 / DSM 20613 / JCM 6297 / CCUG 15421 / P 36-108)</name>
    <dbReference type="NCBI Taxonomy" id="693979"/>
    <lineage>
        <taxon>Bacteria</taxon>
        <taxon>Pseudomonadati</taxon>
        <taxon>Bacteroidota</taxon>
        <taxon>Bacteroidia</taxon>
        <taxon>Bacteroidales</taxon>
        <taxon>Bacteroidaceae</taxon>
        <taxon>Bacteroides</taxon>
    </lineage>
</organism>
<dbReference type="STRING" id="693979.Bache_2047"/>
<dbReference type="KEGG" id="bhl:Bache_2047"/>
<protein>
    <recommendedName>
        <fullName evidence="3">Glycosyltransferase family 1 protein</fullName>
    </recommendedName>
</protein>
<dbReference type="eggNOG" id="COG0438">
    <property type="taxonomic scope" value="Bacteria"/>
</dbReference>
<reference evidence="1 2" key="2">
    <citation type="journal article" date="2011" name="Stand. Genomic Sci.">
        <title>Complete genome sequence of Bacteroides helcogenes type strain (P 36-108).</title>
        <authorList>
            <person name="Pati A."/>
            <person name="Gronow S."/>
            <person name="Zeytun A."/>
            <person name="Lapidus A."/>
            <person name="Nolan M."/>
            <person name="Hammon N."/>
            <person name="Deshpande S."/>
            <person name="Cheng J.F."/>
            <person name="Tapia R."/>
            <person name="Han C."/>
            <person name="Goodwin L."/>
            <person name="Pitluck S."/>
            <person name="Liolios K."/>
            <person name="Pagani I."/>
            <person name="Ivanova N."/>
            <person name="Mavromatis K."/>
            <person name="Chen A."/>
            <person name="Palaniappan K."/>
            <person name="Land M."/>
            <person name="Hauser L."/>
            <person name="Chang Y.J."/>
            <person name="Jeffries C.D."/>
            <person name="Detter J.C."/>
            <person name="Brambilla E."/>
            <person name="Rohde M."/>
            <person name="Goker M."/>
            <person name="Woyke T."/>
            <person name="Bristow J."/>
            <person name="Eisen J.A."/>
            <person name="Markowitz V."/>
            <person name="Hugenholtz P."/>
            <person name="Kyrpides N.C."/>
            <person name="Klenk H.P."/>
            <person name="Lucas S."/>
        </authorList>
    </citation>
    <scope>NUCLEOTIDE SEQUENCE [LARGE SCALE GENOMIC DNA]</scope>
    <source>
        <strain evidence="2">ATCC 35417 / DSM 20613 / JCM 6297 / CCUG 15421 / P 36-108</strain>
    </source>
</reference>
<reference key="1">
    <citation type="submission" date="2010-11" db="EMBL/GenBank/DDBJ databases">
        <title>The complete genome of Bacteroides helcogenes P 36-108.</title>
        <authorList>
            <consortium name="US DOE Joint Genome Institute (JGI-PGF)"/>
            <person name="Lucas S."/>
            <person name="Copeland A."/>
            <person name="Lapidus A."/>
            <person name="Bruce D."/>
            <person name="Goodwin L."/>
            <person name="Pitluck S."/>
            <person name="Kyrpides N."/>
            <person name="Mavromatis K."/>
            <person name="Ivanova N."/>
            <person name="Zeytun A."/>
            <person name="Brettin T."/>
            <person name="Detter J.C."/>
            <person name="Tapia R."/>
            <person name="Han C."/>
            <person name="Land M."/>
            <person name="Hauser L."/>
            <person name="Markowitz V."/>
            <person name="Cheng J.-F."/>
            <person name="Hugenholtz P."/>
            <person name="Woyke T."/>
            <person name="Wu D."/>
            <person name="Gronow S."/>
            <person name="Wellnitz S."/>
            <person name="Brambilla E."/>
            <person name="Klenk H.-P."/>
            <person name="Eisen J.A."/>
        </authorList>
    </citation>
    <scope>NUCLEOTIDE SEQUENCE</scope>
    <source>
        <strain>P 36-108</strain>
    </source>
</reference>
<dbReference type="EMBL" id="CP002352">
    <property type="protein sequence ID" value="ADV44018.1"/>
    <property type="molecule type" value="Genomic_DNA"/>
</dbReference>
<dbReference type="HOGENOM" id="CLU_063441_0_0_10"/>
<evidence type="ECO:0008006" key="3">
    <source>
        <dbReference type="Google" id="ProtNLM"/>
    </source>
</evidence>
<accession>E6SQT5</accession>
<keyword evidence="2" id="KW-1185">Reference proteome</keyword>
<evidence type="ECO:0000313" key="2">
    <source>
        <dbReference type="Proteomes" id="UP000008630"/>
    </source>
</evidence>
<dbReference type="Proteomes" id="UP000008630">
    <property type="component" value="Chromosome"/>
</dbReference>
<dbReference type="SUPFAM" id="SSF53756">
    <property type="entry name" value="UDP-Glycosyltransferase/glycogen phosphorylase"/>
    <property type="match status" value="1"/>
</dbReference>
<gene>
    <name evidence="1" type="ordered locus">Bache_2047</name>
</gene>
<dbReference type="Gene3D" id="3.40.50.2000">
    <property type="entry name" value="Glycogen Phosphorylase B"/>
    <property type="match status" value="1"/>
</dbReference>